<dbReference type="STRING" id="1286528.NHE_0661"/>
<accession>X5HKL5</accession>
<evidence type="ECO:0000256" key="5">
    <source>
        <dbReference type="ARBA" id="ARBA00022692"/>
    </source>
</evidence>
<dbReference type="RefSeq" id="WP_038559836.1">
    <property type="nucleotide sequence ID" value="NZ_CP007481.1"/>
</dbReference>
<dbReference type="AlphaFoldDB" id="X5HKL5"/>
<name>X5HKL5_9RICK</name>
<keyword evidence="7 8" id="KW-0472">Membrane</keyword>
<keyword evidence="5 8" id="KW-0812">Transmembrane</keyword>
<comment type="similarity">
    <text evidence="3 8">Belongs to the MlaE permease family.</text>
</comment>
<dbReference type="PANTHER" id="PTHR30188:SF4">
    <property type="entry name" value="PROTEIN TRIGALACTOSYLDIACYLGLYCEROL 1, CHLOROPLASTIC"/>
    <property type="match status" value="1"/>
</dbReference>
<evidence type="ECO:0000256" key="4">
    <source>
        <dbReference type="ARBA" id="ARBA00022448"/>
    </source>
</evidence>
<dbReference type="Pfam" id="PF02405">
    <property type="entry name" value="MlaE"/>
    <property type="match status" value="1"/>
</dbReference>
<organism evidence="9 10">
    <name type="scientific">Neorickettsia helminthoeca str. Oregon</name>
    <dbReference type="NCBI Taxonomy" id="1286528"/>
    <lineage>
        <taxon>Bacteria</taxon>
        <taxon>Pseudomonadati</taxon>
        <taxon>Pseudomonadota</taxon>
        <taxon>Alphaproteobacteria</taxon>
        <taxon>Rickettsiales</taxon>
        <taxon>Anaplasmataceae</taxon>
        <taxon>Neorickettsia</taxon>
    </lineage>
</organism>
<evidence type="ECO:0000313" key="10">
    <source>
        <dbReference type="Proteomes" id="UP000023755"/>
    </source>
</evidence>
<evidence type="ECO:0000256" key="2">
    <source>
        <dbReference type="ARBA" id="ARBA00004141"/>
    </source>
</evidence>
<sequence length="250" mass="27191">MYNITRSALEKVGDFVIFNINILLNCRRVYLAETIKQMISIGYLSIPVVAFTATFVGAILAIQSYMGFEVMQSQMMVANILTTSITREIGPVVVGIIVAGRVASTIAAEIGAMQVTEQVDLLRSLSIDVHAYLVAPKVIAALISFPILAVISDVYGILGGYLIGIYKFHFNHMLYISDTVASLSYGDFMSGIVKSLFFGFLTTSVSCFNGLRSTGGARGVGFAVTNSVVVSFVLILFMNYLITLFMFYGK</sequence>
<evidence type="ECO:0000256" key="8">
    <source>
        <dbReference type="RuleBase" id="RU362044"/>
    </source>
</evidence>
<dbReference type="EMBL" id="CP007481">
    <property type="protein sequence ID" value="AHX11594.1"/>
    <property type="molecule type" value="Genomic_DNA"/>
</dbReference>
<dbReference type="InterPro" id="IPR003453">
    <property type="entry name" value="ABC_MlaE_roteobac"/>
</dbReference>
<keyword evidence="6 8" id="KW-1133">Transmembrane helix</keyword>
<comment type="function">
    <text evidence="1">Could be part of an ABC transporter complex.</text>
</comment>
<keyword evidence="10" id="KW-1185">Reference proteome</keyword>
<protein>
    <recommendedName>
        <fullName evidence="11">Permease family protein</fullName>
    </recommendedName>
</protein>
<gene>
    <name evidence="9" type="ORF">NHE_0661</name>
</gene>
<evidence type="ECO:0000256" key="6">
    <source>
        <dbReference type="ARBA" id="ARBA00022989"/>
    </source>
</evidence>
<keyword evidence="8" id="KW-0997">Cell inner membrane</keyword>
<evidence type="ECO:0008006" key="11">
    <source>
        <dbReference type="Google" id="ProtNLM"/>
    </source>
</evidence>
<dbReference type="GO" id="GO:0005548">
    <property type="term" value="F:phospholipid transporter activity"/>
    <property type="evidence" value="ECO:0007669"/>
    <property type="project" value="TreeGrafter"/>
</dbReference>
<dbReference type="HOGENOM" id="CLU_045686_1_1_5"/>
<evidence type="ECO:0000256" key="1">
    <source>
        <dbReference type="ARBA" id="ARBA00003787"/>
    </source>
</evidence>
<dbReference type="PANTHER" id="PTHR30188">
    <property type="entry name" value="ABC TRANSPORTER PERMEASE PROTEIN-RELATED"/>
    <property type="match status" value="1"/>
</dbReference>
<feature type="transmembrane region" description="Helical" evidence="8">
    <location>
        <begin position="188"/>
        <end position="211"/>
    </location>
</feature>
<dbReference type="InterPro" id="IPR030802">
    <property type="entry name" value="Permease_MalE"/>
</dbReference>
<comment type="subcellular location">
    <subcellularLocation>
        <location evidence="8">Cell inner membrane</location>
        <topology evidence="8">Multi-pass membrane protein</topology>
    </subcellularLocation>
    <subcellularLocation>
        <location evidence="2">Membrane</location>
        <topology evidence="2">Multi-pass membrane protein</topology>
    </subcellularLocation>
</comment>
<keyword evidence="4" id="KW-0813">Transport</keyword>
<dbReference type="GO" id="GO:0043190">
    <property type="term" value="C:ATP-binding cassette (ABC) transporter complex"/>
    <property type="evidence" value="ECO:0007669"/>
    <property type="project" value="InterPro"/>
</dbReference>
<feature type="transmembrane region" description="Helical" evidence="8">
    <location>
        <begin position="223"/>
        <end position="248"/>
    </location>
</feature>
<dbReference type="KEGG" id="nhm:NHE_0661"/>
<evidence type="ECO:0000313" key="9">
    <source>
        <dbReference type="EMBL" id="AHX11594.1"/>
    </source>
</evidence>
<comment type="caution">
    <text evidence="8">Lacks conserved residue(s) required for the propagation of feature annotation.</text>
</comment>
<feature type="transmembrane region" description="Helical" evidence="8">
    <location>
        <begin position="42"/>
        <end position="68"/>
    </location>
</feature>
<reference evidence="9 10" key="1">
    <citation type="submission" date="2014-03" db="EMBL/GenBank/DDBJ databases">
        <title>Sequencing and Comparison of Genomes and Transcriptome Profiles of Human Ehrlichiosis Agents.</title>
        <authorList>
            <person name="Lin M."/>
            <person name="Daugherty S.C."/>
            <person name="Nagaraj S."/>
            <person name="Cheng Z."/>
            <person name="Xiong Q."/>
            <person name="Lin F.-Y."/>
            <person name="Sengamalay N."/>
            <person name="Ott S."/>
            <person name="Godinez A."/>
            <person name="Tallon L.J."/>
            <person name="Sadzewicz L."/>
            <person name="Fraser C.M."/>
            <person name="Dunning Hotopp J.C."/>
            <person name="Rikihisa Y."/>
        </authorList>
    </citation>
    <scope>NUCLEOTIDE SEQUENCE [LARGE SCALE GENOMIC DNA]</scope>
    <source>
        <strain evidence="9 10">Oregon</strain>
    </source>
</reference>
<dbReference type="Proteomes" id="UP000023755">
    <property type="component" value="Chromosome"/>
</dbReference>
<keyword evidence="8" id="KW-1003">Cell membrane</keyword>
<proteinExistence type="inferred from homology"/>
<dbReference type="NCBIfam" id="TIGR00056">
    <property type="entry name" value="MlaE family lipid ABC transporter permease subunit"/>
    <property type="match status" value="1"/>
</dbReference>
<evidence type="ECO:0000256" key="7">
    <source>
        <dbReference type="ARBA" id="ARBA00023136"/>
    </source>
</evidence>
<dbReference type="OrthoDB" id="9806241at2"/>
<evidence type="ECO:0000256" key="3">
    <source>
        <dbReference type="ARBA" id="ARBA00007556"/>
    </source>
</evidence>